<dbReference type="EMBL" id="JANHOG010000328">
    <property type="protein sequence ID" value="KAJ3555480.1"/>
    <property type="molecule type" value="Genomic_DNA"/>
</dbReference>
<dbReference type="Proteomes" id="UP001148662">
    <property type="component" value="Unassembled WGS sequence"/>
</dbReference>
<organism evidence="1 2">
    <name type="scientific">Phlebia brevispora</name>
    <dbReference type="NCBI Taxonomy" id="194682"/>
    <lineage>
        <taxon>Eukaryota</taxon>
        <taxon>Fungi</taxon>
        <taxon>Dikarya</taxon>
        <taxon>Basidiomycota</taxon>
        <taxon>Agaricomycotina</taxon>
        <taxon>Agaricomycetes</taxon>
        <taxon>Polyporales</taxon>
        <taxon>Meruliaceae</taxon>
        <taxon>Phlebia</taxon>
    </lineage>
</organism>
<proteinExistence type="predicted"/>
<reference evidence="1" key="1">
    <citation type="submission" date="2022-07" db="EMBL/GenBank/DDBJ databases">
        <title>Genome Sequence of Phlebia brevispora.</title>
        <authorList>
            <person name="Buettner E."/>
        </authorList>
    </citation>
    <scope>NUCLEOTIDE SEQUENCE</scope>
    <source>
        <strain evidence="1">MPL23</strain>
    </source>
</reference>
<protein>
    <submittedName>
        <fullName evidence="1">Uncharacterized protein</fullName>
    </submittedName>
</protein>
<name>A0ACC1T865_9APHY</name>
<evidence type="ECO:0000313" key="2">
    <source>
        <dbReference type="Proteomes" id="UP001148662"/>
    </source>
</evidence>
<keyword evidence="2" id="KW-1185">Reference proteome</keyword>
<comment type="caution">
    <text evidence="1">The sequence shown here is derived from an EMBL/GenBank/DDBJ whole genome shotgun (WGS) entry which is preliminary data.</text>
</comment>
<gene>
    <name evidence="1" type="ORF">NM688_g2560</name>
</gene>
<accession>A0ACC1T865</accession>
<sequence>MIASTPNSEYVAHRPTNRSVNFPPFAHRTPAARAESSLRLPLTPSPNKHRPMPSIAVDDVFSSPARSSSPGEVKASSMNLKYQFDDDDDDDFAGDDSGYAEEHSVFSSRVMAPPPSSSPFGLRTPVKSHHERLGRPLLTVSTAATPRSETATIGTKRKPAPLSFATPERKHTLTPLSTTGSCAFDRLAPLPLSAPPVWFTHPPHKGRDRGMFEEWRGLHDPTAHQGL</sequence>
<evidence type="ECO:0000313" key="1">
    <source>
        <dbReference type="EMBL" id="KAJ3555480.1"/>
    </source>
</evidence>